<proteinExistence type="predicted"/>
<name>R7ZNE1_9BACT</name>
<keyword evidence="3" id="KW-1185">Reference proteome</keyword>
<dbReference type="RefSeq" id="WP_010856094.1">
    <property type="nucleotide sequence ID" value="NZ_AQHR01000104.1"/>
</dbReference>
<protein>
    <submittedName>
        <fullName evidence="2">Uncharacterized protein</fullName>
    </submittedName>
</protein>
<evidence type="ECO:0000313" key="3">
    <source>
        <dbReference type="Proteomes" id="UP000013909"/>
    </source>
</evidence>
<accession>R7ZNE1</accession>
<organism evidence="2 3">
    <name type="scientific">Lunatimonas lonarensis</name>
    <dbReference type="NCBI Taxonomy" id="1232681"/>
    <lineage>
        <taxon>Bacteria</taxon>
        <taxon>Pseudomonadati</taxon>
        <taxon>Bacteroidota</taxon>
        <taxon>Cytophagia</taxon>
        <taxon>Cytophagales</taxon>
        <taxon>Cyclobacteriaceae</taxon>
    </lineage>
</organism>
<feature type="chain" id="PRO_5004450986" evidence="1">
    <location>
        <begin position="20"/>
        <end position="194"/>
    </location>
</feature>
<keyword evidence="1" id="KW-0732">Signal</keyword>
<dbReference type="AlphaFoldDB" id="R7ZNE1"/>
<evidence type="ECO:0000256" key="1">
    <source>
        <dbReference type="SAM" id="SignalP"/>
    </source>
</evidence>
<dbReference type="OrthoDB" id="978867at2"/>
<dbReference type="Proteomes" id="UP000013909">
    <property type="component" value="Unassembled WGS sequence"/>
</dbReference>
<gene>
    <name evidence="2" type="ORF">ADIS_3967</name>
</gene>
<dbReference type="EMBL" id="AQHR01000104">
    <property type="protein sequence ID" value="EON75564.1"/>
    <property type="molecule type" value="Genomic_DNA"/>
</dbReference>
<feature type="signal peptide" evidence="1">
    <location>
        <begin position="1"/>
        <end position="19"/>
    </location>
</feature>
<reference evidence="2 3" key="1">
    <citation type="submission" date="2013-02" db="EMBL/GenBank/DDBJ databases">
        <title>A novel strain isolated from Lonar lake, Maharashtra, India.</title>
        <authorList>
            <person name="Singh A."/>
        </authorList>
    </citation>
    <scope>NUCLEOTIDE SEQUENCE [LARGE SCALE GENOMIC DNA]</scope>
    <source>
        <strain evidence="2 3">AK24</strain>
    </source>
</reference>
<evidence type="ECO:0000313" key="2">
    <source>
        <dbReference type="EMBL" id="EON75564.1"/>
    </source>
</evidence>
<dbReference type="STRING" id="1232681.ADIS_3967"/>
<comment type="caution">
    <text evidence="2">The sequence shown here is derived from an EMBL/GenBank/DDBJ whole genome shotgun (WGS) entry which is preliminary data.</text>
</comment>
<sequence>MRLIIATLVALSATFASFAATETGKPDPVLTFKKVGDSKYQLKYLSIPDGKVVVSIKNGQNAIVYKDVIDADKVFFRNYDLGKLELGTYSFQVSDSNGAKMGEFQVSLAPEQATPAFFADTKVLNHQTIALLVNNLDKKEKTLRIYEGNAVIHEEKFSDDQFGKKFNFKNLRSLRNVSFEIVDAEGFGKFVSVR</sequence>